<dbReference type="Proteomes" id="UP000887565">
    <property type="component" value="Unplaced"/>
</dbReference>
<keyword evidence="1" id="KW-1185">Reference proteome</keyword>
<sequence>MSVFYQLTIGIQAKTLMNVQKLANDITKACSILNAIKAEIHTTEWSILVNQAVPDPVMLQWPQPSFHQFDHCHSTDCSQDYHGDHDPSADSCIVDPLLV</sequence>
<accession>A0A915IDZ9</accession>
<protein>
    <submittedName>
        <fullName evidence="2">Uncharacterized protein</fullName>
    </submittedName>
</protein>
<evidence type="ECO:0000313" key="2">
    <source>
        <dbReference type="WBParaSite" id="nRc.2.0.1.t12127-RA"/>
    </source>
</evidence>
<organism evidence="1 2">
    <name type="scientific">Romanomermis culicivorax</name>
    <name type="common">Nematode worm</name>
    <dbReference type="NCBI Taxonomy" id="13658"/>
    <lineage>
        <taxon>Eukaryota</taxon>
        <taxon>Metazoa</taxon>
        <taxon>Ecdysozoa</taxon>
        <taxon>Nematoda</taxon>
        <taxon>Enoplea</taxon>
        <taxon>Dorylaimia</taxon>
        <taxon>Mermithida</taxon>
        <taxon>Mermithoidea</taxon>
        <taxon>Mermithidae</taxon>
        <taxon>Romanomermis</taxon>
    </lineage>
</organism>
<dbReference type="WBParaSite" id="nRc.2.0.1.t12127-RA">
    <property type="protein sequence ID" value="nRc.2.0.1.t12127-RA"/>
    <property type="gene ID" value="nRc.2.0.1.g12127"/>
</dbReference>
<name>A0A915IDZ9_ROMCU</name>
<reference evidence="2" key="1">
    <citation type="submission" date="2022-11" db="UniProtKB">
        <authorList>
            <consortium name="WormBaseParasite"/>
        </authorList>
    </citation>
    <scope>IDENTIFICATION</scope>
</reference>
<evidence type="ECO:0000313" key="1">
    <source>
        <dbReference type="Proteomes" id="UP000887565"/>
    </source>
</evidence>
<proteinExistence type="predicted"/>
<dbReference type="AlphaFoldDB" id="A0A915IDZ9"/>